<dbReference type="Pfam" id="PF13912">
    <property type="entry name" value="zf-C2H2_6"/>
    <property type="match status" value="1"/>
</dbReference>
<feature type="compositionally biased region" description="Low complexity" evidence="8">
    <location>
        <begin position="341"/>
        <end position="357"/>
    </location>
</feature>
<dbReference type="STRING" id="1202772.A0A1V9Z5R5"/>
<evidence type="ECO:0000313" key="10">
    <source>
        <dbReference type="EMBL" id="OQR93329.1"/>
    </source>
</evidence>
<evidence type="ECO:0000259" key="9">
    <source>
        <dbReference type="PROSITE" id="PS50157"/>
    </source>
</evidence>
<dbReference type="EMBL" id="JNBR01000414">
    <property type="protein sequence ID" value="OQR93329.1"/>
    <property type="molecule type" value="Genomic_DNA"/>
</dbReference>
<dbReference type="Pfam" id="PF00096">
    <property type="entry name" value="zf-C2H2"/>
    <property type="match status" value="4"/>
</dbReference>
<keyword evidence="11" id="KW-1185">Reference proteome</keyword>
<evidence type="ECO:0000256" key="7">
    <source>
        <dbReference type="PROSITE-ProRule" id="PRU00042"/>
    </source>
</evidence>
<evidence type="ECO:0000256" key="8">
    <source>
        <dbReference type="SAM" id="MobiDB-lite"/>
    </source>
</evidence>
<comment type="caution">
    <text evidence="10">The sequence shown here is derived from an EMBL/GenBank/DDBJ whole genome shotgun (WGS) entry which is preliminary data.</text>
</comment>
<keyword evidence="3" id="KW-0677">Repeat</keyword>
<feature type="domain" description="C2H2-type" evidence="9">
    <location>
        <begin position="99"/>
        <end position="126"/>
    </location>
</feature>
<proteinExistence type="predicted"/>
<dbReference type="OrthoDB" id="8117402at2759"/>
<evidence type="ECO:0000256" key="4">
    <source>
        <dbReference type="ARBA" id="ARBA00022771"/>
    </source>
</evidence>
<evidence type="ECO:0000256" key="3">
    <source>
        <dbReference type="ARBA" id="ARBA00022737"/>
    </source>
</evidence>
<evidence type="ECO:0000313" key="11">
    <source>
        <dbReference type="Proteomes" id="UP000243579"/>
    </source>
</evidence>
<keyword evidence="2" id="KW-0479">Metal-binding</keyword>
<protein>
    <recommendedName>
        <fullName evidence="9">C2H2-type domain-containing protein</fullName>
    </recommendedName>
</protein>
<evidence type="ECO:0000256" key="5">
    <source>
        <dbReference type="ARBA" id="ARBA00022833"/>
    </source>
</evidence>
<keyword evidence="4 7" id="KW-0863">Zinc-finger</keyword>
<dbReference type="PROSITE" id="PS50157">
    <property type="entry name" value="ZINC_FINGER_C2H2_2"/>
    <property type="match status" value="8"/>
</dbReference>
<feature type="domain" description="C2H2-type" evidence="9">
    <location>
        <begin position="228"/>
        <end position="256"/>
    </location>
</feature>
<feature type="compositionally biased region" description="Polar residues" evidence="8">
    <location>
        <begin position="324"/>
        <end position="337"/>
    </location>
</feature>
<dbReference type="GO" id="GO:0043565">
    <property type="term" value="F:sequence-specific DNA binding"/>
    <property type="evidence" value="ECO:0007669"/>
    <property type="project" value="TreeGrafter"/>
</dbReference>
<organism evidence="10 11">
    <name type="scientific">Achlya hypogyna</name>
    <name type="common">Oomycete</name>
    <name type="synonym">Protoachlya hypogyna</name>
    <dbReference type="NCBI Taxonomy" id="1202772"/>
    <lineage>
        <taxon>Eukaryota</taxon>
        <taxon>Sar</taxon>
        <taxon>Stramenopiles</taxon>
        <taxon>Oomycota</taxon>
        <taxon>Saprolegniomycetes</taxon>
        <taxon>Saprolegniales</taxon>
        <taxon>Achlyaceae</taxon>
        <taxon>Achlya</taxon>
    </lineage>
</organism>
<gene>
    <name evidence="10" type="ORF">ACHHYP_02658</name>
</gene>
<dbReference type="SUPFAM" id="SSF57667">
    <property type="entry name" value="beta-beta-alpha zinc fingers"/>
    <property type="match status" value="4"/>
</dbReference>
<keyword evidence="6" id="KW-0539">Nucleus</keyword>
<feature type="domain" description="C2H2-type" evidence="9">
    <location>
        <begin position="199"/>
        <end position="227"/>
    </location>
</feature>
<feature type="domain" description="C2H2-type" evidence="9">
    <location>
        <begin position="170"/>
        <end position="197"/>
    </location>
</feature>
<dbReference type="PANTHER" id="PTHR24408">
    <property type="entry name" value="ZINC FINGER PROTEIN"/>
    <property type="match status" value="1"/>
</dbReference>
<evidence type="ECO:0000256" key="2">
    <source>
        <dbReference type="ARBA" id="ARBA00022723"/>
    </source>
</evidence>
<dbReference type="SMART" id="SM00355">
    <property type="entry name" value="ZnF_C2H2"/>
    <property type="match status" value="8"/>
</dbReference>
<feature type="domain" description="C2H2-type" evidence="9">
    <location>
        <begin position="127"/>
        <end position="157"/>
    </location>
</feature>
<reference evidence="10 11" key="1">
    <citation type="journal article" date="2014" name="Genome Biol. Evol.">
        <title>The secreted proteins of Achlya hypogyna and Thraustotheca clavata identify the ancestral oomycete secretome and reveal gene acquisitions by horizontal gene transfer.</title>
        <authorList>
            <person name="Misner I."/>
            <person name="Blouin N."/>
            <person name="Leonard G."/>
            <person name="Richards T.A."/>
            <person name="Lane C.E."/>
        </authorList>
    </citation>
    <scope>NUCLEOTIDE SEQUENCE [LARGE SCALE GENOMIC DNA]</scope>
    <source>
        <strain evidence="10 11">ATCC 48635</strain>
    </source>
</reference>
<dbReference type="FunFam" id="3.30.160.60:FF:000145">
    <property type="entry name" value="Zinc finger protein 574"/>
    <property type="match status" value="1"/>
</dbReference>
<dbReference type="InterPro" id="IPR013087">
    <property type="entry name" value="Znf_C2H2_type"/>
</dbReference>
<sequence>MEAAKPRTHLCLECGAAFMKNAHLLQHQLSHEEERNFVCPHDDCHKSYQRKDHLARHIKTVHEDSERAHVCDRCGAAFVYKHALTRHIAAAHENVNRPYVCSVCQTSFKKKSGLQAHSFVHTGVVPFPCPVPGCGQGFMKKCLLTRHSVSRHFTNADVPCFGKLAAPRPVVCPVCRAELSSSKNLTAHLRTHDPAAPLLPCPDCGRTYTTQTNLNAHRRSAHEKAKRFDCSFCLEAFAYKHVLKRHILRFHSENSATKLPAPRARPLMAAEKVRARLLGVNTPEEAPIRAADIQELADDGEWIESLLTSDDTPFKLEPDGSDEPQPTLQAANTQPQDHATDSAADGAGTDSSAEQRE</sequence>
<evidence type="ECO:0000256" key="1">
    <source>
        <dbReference type="ARBA" id="ARBA00004123"/>
    </source>
</evidence>
<keyword evidence="5" id="KW-0862">Zinc</keyword>
<dbReference type="PANTHER" id="PTHR24408:SF66">
    <property type="entry name" value="TELOMERE ZINC FINGER-ASSOCIATED PROTEIN"/>
    <property type="match status" value="1"/>
</dbReference>
<feature type="domain" description="C2H2-type" evidence="9">
    <location>
        <begin position="37"/>
        <end position="67"/>
    </location>
</feature>
<feature type="domain" description="C2H2-type" evidence="9">
    <location>
        <begin position="69"/>
        <end position="97"/>
    </location>
</feature>
<name>A0A1V9Z5R5_ACHHY</name>
<dbReference type="AlphaFoldDB" id="A0A1V9Z5R5"/>
<dbReference type="GO" id="GO:0008270">
    <property type="term" value="F:zinc ion binding"/>
    <property type="evidence" value="ECO:0007669"/>
    <property type="project" value="UniProtKB-KW"/>
</dbReference>
<dbReference type="GO" id="GO:0005634">
    <property type="term" value="C:nucleus"/>
    <property type="evidence" value="ECO:0007669"/>
    <property type="project" value="UniProtKB-SubCell"/>
</dbReference>
<dbReference type="Gene3D" id="3.30.160.60">
    <property type="entry name" value="Classic Zinc Finger"/>
    <property type="match status" value="6"/>
</dbReference>
<comment type="subcellular location">
    <subcellularLocation>
        <location evidence="1">Nucleus</location>
    </subcellularLocation>
</comment>
<dbReference type="InterPro" id="IPR036236">
    <property type="entry name" value="Znf_C2H2_sf"/>
</dbReference>
<evidence type="ECO:0000256" key="6">
    <source>
        <dbReference type="ARBA" id="ARBA00023242"/>
    </source>
</evidence>
<feature type="domain" description="C2H2-type" evidence="9">
    <location>
        <begin position="9"/>
        <end position="36"/>
    </location>
</feature>
<dbReference type="PROSITE" id="PS00028">
    <property type="entry name" value="ZINC_FINGER_C2H2_1"/>
    <property type="match status" value="8"/>
</dbReference>
<feature type="region of interest" description="Disordered" evidence="8">
    <location>
        <begin position="308"/>
        <end position="357"/>
    </location>
</feature>
<dbReference type="GO" id="GO:0000981">
    <property type="term" value="F:DNA-binding transcription factor activity, RNA polymerase II-specific"/>
    <property type="evidence" value="ECO:0007669"/>
    <property type="project" value="TreeGrafter"/>
</dbReference>
<dbReference type="Proteomes" id="UP000243579">
    <property type="component" value="Unassembled WGS sequence"/>
</dbReference>
<accession>A0A1V9Z5R5</accession>